<dbReference type="InterPro" id="IPR016089">
    <property type="entry name" value="Chalcone_isomerase_bundle_sf"/>
</dbReference>
<dbReference type="OrthoDB" id="18193at2759"/>
<dbReference type="AlphaFoldDB" id="A0A6A1W3Q1"/>
<dbReference type="InterPro" id="IPR016087">
    <property type="entry name" value="Chalcone_isomerase"/>
</dbReference>
<evidence type="ECO:0000313" key="3">
    <source>
        <dbReference type="EMBL" id="KAB1219851.1"/>
    </source>
</evidence>
<dbReference type="Gene3D" id="1.10.890.20">
    <property type="match status" value="1"/>
</dbReference>
<dbReference type="GO" id="GO:0009813">
    <property type="term" value="P:flavonoid biosynthetic process"/>
    <property type="evidence" value="ECO:0007669"/>
    <property type="project" value="UniProtKB-UniPathway"/>
</dbReference>
<name>A0A6A1W3Q1_9ROSI</name>
<evidence type="ECO:0000256" key="1">
    <source>
        <dbReference type="ARBA" id="ARBA00007166"/>
    </source>
</evidence>
<dbReference type="GO" id="GO:0016872">
    <property type="term" value="F:intramolecular lyase activity"/>
    <property type="evidence" value="ECO:0007669"/>
    <property type="project" value="InterPro"/>
</dbReference>
<dbReference type="Gene3D" id="3.50.70.10">
    <property type="match status" value="1"/>
</dbReference>
<gene>
    <name evidence="3" type="ORF">CJ030_MR3G009493</name>
</gene>
<dbReference type="SUPFAM" id="SSF54626">
    <property type="entry name" value="Chalcone isomerase"/>
    <property type="match status" value="1"/>
</dbReference>
<comment type="caution">
    <text evidence="3">The sequence shown here is derived from an EMBL/GenBank/DDBJ whole genome shotgun (WGS) entry which is preliminary data.</text>
</comment>
<evidence type="ECO:0000313" key="4">
    <source>
        <dbReference type="Proteomes" id="UP000516437"/>
    </source>
</evidence>
<dbReference type="Pfam" id="PF16035">
    <property type="entry name" value="Chalcone_2"/>
    <property type="match status" value="1"/>
</dbReference>
<dbReference type="EMBL" id="RXIC02000021">
    <property type="protein sequence ID" value="KAB1219851.1"/>
    <property type="molecule type" value="Genomic_DNA"/>
</dbReference>
<dbReference type="PANTHER" id="PTHR47284:SF3">
    <property type="entry name" value="FATTY-ACID-BINDING PROTEIN 2"/>
    <property type="match status" value="1"/>
</dbReference>
<keyword evidence="4" id="KW-1185">Reference proteome</keyword>
<protein>
    <submittedName>
        <fullName evidence="3">Fatty-acid-binding protein 2</fullName>
    </submittedName>
</protein>
<proteinExistence type="inferred from homology"/>
<feature type="domain" description="Chalcone isomerase" evidence="2">
    <location>
        <begin position="106"/>
        <end position="278"/>
    </location>
</feature>
<dbReference type="InterPro" id="IPR036298">
    <property type="entry name" value="Chalcone_isomerase_sf"/>
</dbReference>
<dbReference type="UniPathway" id="UPA00154"/>
<dbReference type="GO" id="GO:0009570">
    <property type="term" value="C:chloroplast stroma"/>
    <property type="evidence" value="ECO:0007669"/>
    <property type="project" value="TreeGrafter"/>
</dbReference>
<comment type="similarity">
    <text evidence="1">Belongs to the chalcone isomerase family.</text>
</comment>
<dbReference type="InterPro" id="IPR016088">
    <property type="entry name" value="Chalcone_isomerase_3-sand"/>
</dbReference>
<dbReference type="GO" id="GO:0005504">
    <property type="term" value="F:fatty acid binding"/>
    <property type="evidence" value="ECO:0007669"/>
    <property type="project" value="TreeGrafter"/>
</dbReference>
<dbReference type="PANTHER" id="PTHR47284">
    <property type="entry name" value="FATTY-ACID-BINDING PROTEIN 2"/>
    <property type="match status" value="1"/>
</dbReference>
<dbReference type="Proteomes" id="UP000516437">
    <property type="component" value="Chromosome 3"/>
</dbReference>
<sequence>MKLLFREAKGLQSYPLLSLAAALVPPFENFRSSEVLAVPLQNTDVQVHGCVDQRPCEVENQRCAGLSLPDFNWTKHAVEPRTGIEFPTILESILAGEKNSSLSSEVLVGTGSRTMKIIRIKSLKVYAFGFYVHPYSVCEKLGAKYASVSVDELNKCHDFYEDLLREDINMAVRLVVNCNGMKINSVKDAFEKSLRARLVKINPDTDYNCLRMFGSCFTQDIPIPAGTTIDFRRTADGQFITEIGGNRIGAVRSKDLCRAFFDMYIGDVPVSEQTKEEIGKNVAYLIRRC</sequence>
<accession>A0A6A1W3Q1</accession>
<reference evidence="3 4" key="1">
    <citation type="journal article" date="2019" name="Plant Biotechnol. J.">
        <title>The red bayberry genome and genetic basis of sex determination.</title>
        <authorList>
            <person name="Jia H.M."/>
            <person name="Jia H.J."/>
            <person name="Cai Q.L."/>
            <person name="Wang Y."/>
            <person name="Zhao H.B."/>
            <person name="Yang W.F."/>
            <person name="Wang G.Y."/>
            <person name="Li Y.H."/>
            <person name="Zhan D.L."/>
            <person name="Shen Y.T."/>
            <person name="Niu Q.F."/>
            <person name="Chang L."/>
            <person name="Qiu J."/>
            <person name="Zhao L."/>
            <person name="Xie H.B."/>
            <person name="Fu W.Y."/>
            <person name="Jin J."/>
            <person name="Li X.W."/>
            <person name="Jiao Y."/>
            <person name="Zhou C.C."/>
            <person name="Tu T."/>
            <person name="Chai C.Y."/>
            <person name="Gao J.L."/>
            <person name="Fan L.J."/>
            <person name="van de Weg E."/>
            <person name="Wang J.Y."/>
            <person name="Gao Z.S."/>
        </authorList>
    </citation>
    <scope>NUCLEOTIDE SEQUENCE [LARGE SCALE GENOMIC DNA]</scope>
    <source>
        <tissue evidence="3">Leaves</tissue>
    </source>
</reference>
<evidence type="ECO:0000259" key="2">
    <source>
        <dbReference type="Pfam" id="PF16035"/>
    </source>
</evidence>
<organism evidence="3 4">
    <name type="scientific">Morella rubra</name>
    <name type="common">Chinese bayberry</name>
    <dbReference type="NCBI Taxonomy" id="262757"/>
    <lineage>
        <taxon>Eukaryota</taxon>
        <taxon>Viridiplantae</taxon>
        <taxon>Streptophyta</taxon>
        <taxon>Embryophyta</taxon>
        <taxon>Tracheophyta</taxon>
        <taxon>Spermatophyta</taxon>
        <taxon>Magnoliopsida</taxon>
        <taxon>eudicotyledons</taxon>
        <taxon>Gunneridae</taxon>
        <taxon>Pentapetalae</taxon>
        <taxon>rosids</taxon>
        <taxon>fabids</taxon>
        <taxon>Fagales</taxon>
        <taxon>Myricaceae</taxon>
        <taxon>Morella</taxon>
    </lineage>
</organism>